<feature type="domain" description="Thyroglobulin type-1" evidence="8">
    <location>
        <begin position="1360"/>
        <end position="1415"/>
    </location>
</feature>
<dbReference type="GO" id="GO:0005604">
    <property type="term" value="C:basement membrane"/>
    <property type="evidence" value="ECO:0007669"/>
    <property type="project" value="TreeGrafter"/>
</dbReference>
<keyword evidence="2" id="KW-0964">Secreted</keyword>
<feature type="region of interest" description="Disordered" evidence="6">
    <location>
        <begin position="1599"/>
        <end position="1619"/>
    </location>
</feature>
<dbReference type="SMART" id="SM00211">
    <property type="entry name" value="TY"/>
    <property type="match status" value="5"/>
</dbReference>
<feature type="domain" description="Thyroglobulin type-1" evidence="8">
    <location>
        <begin position="337"/>
        <end position="406"/>
    </location>
</feature>
<dbReference type="SUPFAM" id="SSF57262">
    <property type="entry name" value="Leech antihemostatic proteins"/>
    <property type="match status" value="2"/>
</dbReference>
<dbReference type="PROSITE" id="PS51162">
    <property type="entry name" value="THYROGLOBULIN_1_2"/>
    <property type="match status" value="5"/>
</dbReference>
<feature type="disulfide bond" evidence="5">
    <location>
        <begin position="1239"/>
        <end position="1259"/>
    </location>
</feature>
<name>A0A8D8ADW4_CULPI</name>
<comment type="subcellular location">
    <subcellularLocation>
        <location evidence="1">Secreted</location>
    </subcellularLocation>
</comment>
<dbReference type="PROSITE" id="PS51252">
    <property type="entry name" value="ANTISTASIN"/>
    <property type="match status" value="3"/>
</dbReference>
<evidence type="ECO:0000256" key="1">
    <source>
        <dbReference type="ARBA" id="ARBA00004613"/>
    </source>
</evidence>
<dbReference type="InterPro" id="IPR000716">
    <property type="entry name" value="Thyroglobulin_1"/>
</dbReference>
<feature type="disulfide bond" evidence="5">
    <location>
        <begin position="376"/>
        <end position="383"/>
    </location>
</feature>
<dbReference type="InterPro" id="IPR008197">
    <property type="entry name" value="WAP_dom"/>
</dbReference>
<dbReference type="GO" id="GO:0004867">
    <property type="term" value="F:serine-type endopeptidase inhibitor activity"/>
    <property type="evidence" value="ECO:0007669"/>
    <property type="project" value="InterPro"/>
</dbReference>
<feature type="domain" description="Antistasin-like" evidence="9">
    <location>
        <begin position="164"/>
        <end position="190"/>
    </location>
</feature>
<comment type="caution">
    <text evidence="5">Lacks conserved residue(s) required for the propagation of feature annotation.</text>
</comment>
<dbReference type="Pfam" id="PF14625">
    <property type="entry name" value="Lustrin_cystein"/>
    <property type="match status" value="2"/>
</dbReference>
<keyword evidence="7" id="KW-1133">Transmembrane helix</keyword>
<evidence type="ECO:0000259" key="10">
    <source>
        <dbReference type="PROSITE" id="PS51390"/>
    </source>
</evidence>
<feature type="domain" description="Antistasin-like" evidence="9">
    <location>
        <begin position="806"/>
        <end position="832"/>
    </location>
</feature>
<dbReference type="SMART" id="SM00289">
    <property type="entry name" value="WR1"/>
    <property type="match status" value="3"/>
</dbReference>
<dbReference type="SUPFAM" id="SSF57256">
    <property type="entry name" value="Elafin-like"/>
    <property type="match status" value="1"/>
</dbReference>
<dbReference type="PANTHER" id="PTHR12352:SF31">
    <property type="entry name" value="PAPILIN-LIKE PROTEIN"/>
    <property type="match status" value="1"/>
</dbReference>
<dbReference type="InterPro" id="IPR006150">
    <property type="entry name" value="Cys_repeat_1"/>
</dbReference>
<dbReference type="Pfam" id="PF00095">
    <property type="entry name" value="WAP"/>
    <property type="match status" value="2"/>
</dbReference>
<evidence type="ECO:0000256" key="5">
    <source>
        <dbReference type="PROSITE-ProRule" id="PRU00500"/>
    </source>
</evidence>
<feature type="domain" description="WAP" evidence="10">
    <location>
        <begin position="866"/>
        <end position="918"/>
    </location>
</feature>
<feature type="domain" description="Thyroglobulin type-1" evidence="8">
    <location>
        <begin position="1176"/>
        <end position="1259"/>
    </location>
</feature>
<evidence type="ECO:0000256" key="7">
    <source>
        <dbReference type="SAM" id="Phobius"/>
    </source>
</evidence>
<feature type="transmembrane region" description="Helical" evidence="7">
    <location>
        <begin position="1537"/>
        <end position="1558"/>
    </location>
</feature>
<evidence type="ECO:0000313" key="11">
    <source>
        <dbReference type="EMBL" id="CAG6455304.1"/>
    </source>
</evidence>
<keyword evidence="7" id="KW-0472">Membrane</keyword>
<protein>
    <submittedName>
        <fullName evidence="11">Papilin</fullName>
    </submittedName>
</protein>
<evidence type="ECO:0000259" key="8">
    <source>
        <dbReference type="PROSITE" id="PS51162"/>
    </source>
</evidence>
<feature type="domain" description="Thyroglobulin type-1" evidence="8">
    <location>
        <begin position="920"/>
        <end position="988"/>
    </location>
</feature>
<dbReference type="Pfam" id="PF02822">
    <property type="entry name" value="Antistasin"/>
    <property type="match status" value="3"/>
</dbReference>
<dbReference type="InterPro" id="IPR036645">
    <property type="entry name" value="Elafin-like_sf"/>
</dbReference>
<dbReference type="PANTHER" id="PTHR12352">
    <property type="entry name" value="SECRETED MODULAR CALCIUM-BINDING PROTEIN"/>
    <property type="match status" value="1"/>
</dbReference>
<dbReference type="EMBL" id="HBUE01028191">
    <property type="protein sequence ID" value="CAG6455304.1"/>
    <property type="molecule type" value="Transcribed_RNA"/>
</dbReference>
<dbReference type="InterPro" id="IPR003645">
    <property type="entry name" value="Fol_N"/>
</dbReference>
<evidence type="ECO:0000256" key="6">
    <source>
        <dbReference type="SAM" id="MobiDB-lite"/>
    </source>
</evidence>
<dbReference type="GO" id="GO:0007160">
    <property type="term" value="P:cell-matrix adhesion"/>
    <property type="evidence" value="ECO:0007669"/>
    <property type="project" value="TreeGrafter"/>
</dbReference>
<feature type="domain" description="Thyroglobulin type-1" evidence="8">
    <location>
        <begin position="80"/>
        <end position="153"/>
    </location>
</feature>
<evidence type="ECO:0000256" key="4">
    <source>
        <dbReference type="ARBA" id="ARBA00023157"/>
    </source>
</evidence>
<dbReference type="InterPro" id="IPR028150">
    <property type="entry name" value="Lustrin_cystein"/>
</dbReference>
<dbReference type="Pfam" id="PF00086">
    <property type="entry name" value="Thyroglobulin_1"/>
    <property type="match status" value="5"/>
</dbReference>
<dbReference type="GO" id="GO:0005615">
    <property type="term" value="C:extracellular space"/>
    <property type="evidence" value="ECO:0007669"/>
    <property type="project" value="TreeGrafter"/>
</dbReference>
<reference evidence="11" key="1">
    <citation type="submission" date="2021-05" db="EMBL/GenBank/DDBJ databases">
        <authorList>
            <person name="Alioto T."/>
            <person name="Alioto T."/>
            <person name="Gomez Garrido J."/>
        </authorList>
    </citation>
    <scope>NUCLEOTIDE SEQUENCE</scope>
</reference>
<dbReference type="InterPro" id="IPR011061">
    <property type="entry name" value="Hirudin/antistatin"/>
</dbReference>
<proteinExistence type="predicted"/>
<feature type="domain" description="WAP" evidence="10">
    <location>
        <begin position="282"/>
        <end position="335"/>
    </location>
</feature>
<feature type="region of interest" description="Disordered" evidence="6">
    <location>
        <begin position="1248"/>
        <end position="1277"/>
    </location>
</feature>
<dbReference type="CDD" id="cd00199">
    <property type="entry name" value="WAP"/>
    <property type="match status" value="1"/>
</dbReference>
<dbReference type="SMART" id="SM00274">
    <property type="entry name" value="FOLN"/>
    <property type="match status" value="5"/>
</dbReference>
<keyword evidence="4 5" id="KW-1015">Disulfide bond</keyword>
<sequence>MREMDRLPDVCSRKLAHGGGTDCWQVQKMDEEVRRRCSTAVRRHHRLTALLLAVGLLCTQIVTSSSTPLDDSSSSEKIELTACQHLRRAESRRAKSLGDSLLLAVQIPRCTANGDFEAIQCSNEVNGTECWCVDEYGVELAGSRRGDANEVNCTDTTIAEVTKCQASSCRMFCPAGFARDLGSGCPVCKCRDPCEGIECPRGQQCEPLEVECKNEPCPPVPTCRKARSLSDLCPAGQPLAISGTARPFLCGNDPGKPSCPPLYRCLVQSGNDYGVCCPASLQFEKPGTCPKPEEIMSTDSTGYLCGTPCGHDLECPQMQKCCTSNGCGRNCQQPHNVTVCHQARMLSELLSVNEREGRGYVPQCDGPGGSFSTRQCSRNGLVCWCVDPKNGNKIKGTMGAAQMVKCDGVENMIGRSGGRSVDGSQGLCDHNICAAVCEYGFKSDHNGCPTCECSEPCEGFLCPSGSHCEVAKDPSCASFSGLCSSEPVCKPDLVYSNPCELGTPLADNVTGELAYCHLDHPRSREFQSRTFFNDADDEDVSNGRKRSLSNTIICPETHECRKLHGESGSVCCPIESETVPTPEGRQQSMCEYLRDFSDRMEGTVEGMELALPPPSCSMDGAYEAVQCTVRKARVNRVEQRRYLEQKNIRQMRKLLEEAKRAKRDVSAVTPTTQNLKLIKVDDVYGSARTEAADSDAAMMSYLRQRMLVSAETVDDLGVQGRSAKIIDFNRLESKNSNANLDKPEVKPSTLLKKPMSSVVTAVPEELIELDIEECWCVDNFGTEIPKTRGMNATKKSCEDLRESLGCLDLTCRMGCDYGFILDSDTQCPSCECRDPCDTVSCPEGQECRSVEVSCEGEYCPPVPACFPKKPGQCPFLVPPGSENAESDSCEYECRTDSHCEGSKRCCSNGCGTQCVEPQLKTACQHLQTIQLHQASELGVPPKQKYIAQCDVDGTFRTIQCGPGNACWCVDENGNEKSGTRTIDAQPNCEIYPKSECPLRKCPPCEYGHKIDANGCKTCECRNPCQEISCPRGEECQLIQVECISVPCPKMPICVPIRDSVCPEGLPLKSGGREIACGPQVDADLCPSTHTCQLNPISNRGSCCAKTRDVCFESIESSCLASEIHLSDSNDLDSTTKWRFSPRLNKCVPVNLPKASVCQSKNLFHSEQACHSVCPVLSQCERLRLKNAMAAKRAGQPSTWFQPRCDPETGFWSPVQCLGSTGPSNGTTTQETPSLGVCWCADKKGAPVKGSLTKGSEPKCSSRQARRRLSASGEESSDPVMEELIRQITFLVDENNYIDEDVEPTVPSASAPNTLANFAPEPRVRNISPVAAVTEKIIEMARTDDGSNFIEDSGKKLSASTTRCQALRLAASFPVACDENGAFEPTQCNGDTCWCVDAAGNQLPLSSTFKRGFRNCLFTPIDAVEIELHLTNQHQRSLLNLYEVLRNDLTGLIGSIFDNYRVHENLDGSVMLRFDLIEDNKVDDAFAIEEMVRDHAFVMYHGALIADVTQSRFSHKISTNLPVPQQSSGIPENTFQTIVFVLATASAFLVSILVVFVMLKRGKNKMKHYSNGNRMMSIGADKYLDYSSPIFVLSANDKKSLPDQHRTSTVPPPPVTPGTN</sequence>
<feature type="compositionally biased region" description="Pro residues" evidence="6">
    <location>
        <begin position="1609"/>
        <end position="1619"/>
    </location>
</feature>
<accession>A0A8D8ADW4</accession>
<dbReference type="Gene3D" id="4.10.800.10">
    <property type="entry name" value="Thyroglobulin type-1"/>
    <property type="match status" value="5"/>
</dbReference>
<dbReference type="InterPro" id="IPR051950">
    <property type="entry name" value="Dev_reg/Prot_inhib"/>
</dbReference>
<dbReference type="PROSITE" id="PS51390">
    <property type="entry name" value="WAP"/>
    <property type="match status" value="2"/>
</dbReference>
<dbReference type="Gene3D" id="4.10.75.10">
    <property type="entry name" value="Elafin-like"/>
    <property type="match status" value="2"/>
</dbReference>
<keyword evidence="7" id="KW-0812">Transmembrane</keyword>
<keyword evidence="3" id="KW-0677">Repeat</keyword>
<evidence type="ECO:0000256" key="3">
    <source>
        <dbReference type="ARBA" id="ARBA00022737"/>
    </source>
</evidence>
<dbReference type="InterPro" id="IPR036857">
    <property type="entry name" value="Thyroglobulin_1_sf"/>
</dbReference>
<dbReference type="Gene3D" id="2.10.22.10">
    <property type="entry name" value="Antistasin, domain 1"/>
    <property type="match status" value="4"/>
</dbReference>
<organism evidence="11">
    <name type="scientific">Culex pipiens</name>
    <name type="common">House mosquito</name>
    <dbReference type="NCBI Taxonomy" id="7175"/>
    <lineage>
        <taxon>Eukaryota</taxon>
        <taxon>Metazoa</taxon>
        <taxon>Ecdysozoa</taxon>
        <taxon>Arthropoda</taxon>
        <taxon>Hexapoda</taxon>
        <taxon>Insecta</taxon>
        <taxon>Pterygota</taxon>
        <taxon>Neoptera</taxon>
        <taxon>Endopterygota</taxon>
        <taxon>Diptera</taxon>
        <taxon>Nematocera</taxon>
        <taxon>Culicoidea</taxon>
        <taxon>Culicidae</taxon>
        <taxon>Culicinae</taxon>
        <taxon>Culicini</taxon>
        <taxon>Culex</taxon>
        <taxon>Culex</taxon>
    </lineage>
</organism>
<dbReference type="SMART" id="SM00217">
    <property type="entry name" value="WAP"/>
    <property type="match status" value="2"/>
</dbReference>
<evidence type="ECO:0000256" key="2">
    <source>
        <dbReference type="ARBA" id="ARBA00022525"/>
    </source>
</evidence>
<dbReference type="SUPFAM" id="SSF57610">
    <property type="entry name" value="Thyroglobulin type-1 domain"/>
    <property type="match status" value="6"/>
</dbReference>
<dbReference type="InterPro" id="IPR004094">
    <property type="entry name" value="Antistasin-like"/>
</dbReference>
<evidence type="ECO:0000259" key="9">
    <source>
        <dbReference type="PROSITE" id="PS51252"/>
    </source>
</evidence>
<feature type="domain" description="Antistasin-like" evidence="9">
    <location>
        <begin position="428"/>
        <end position="453"/>
    </location>
</feature>
<feature type="disulfide bond" evidence="5">
    <location>
        <begin position="968"/>
        <end position="988"/>
    </location>
</feature>
<dbReference type="PROSITE" id="PS00484">
    <property type="entry name" value="THYROGLOBULIN_1_1"/>
    <property type="match status" value="2"/>
</dbReference>
<dbReference type="CDD" id="cd00191">
    <property type="entry name" value="TY"/>
    <property type="match status" value="5"/>
</dbReference>